<reference evidence="2 3" key="1">
    <citation type="submission" date="2022-05" db="EMBL/GenBank/DDBJ databases">
        <title>Flavobacterium sp., isolated from activated sludge.</title>
        <authorList>
            <person name="Ran Q."/>
        </authorList>
    </citation>
    <scope>NUCLEOTIDE SEQUENCE [LARGE SCALE GENOMIC DNA]</scope>
    <source>
        <strain evidence="2 3">HXWNR70</strain>
    </source>
</reference>
<keyword evidence="1" id="KW-0732">Signal</keyword>
<evidence type="ECO:0000313" key="2">
    <source>
        <dbReference type="EMBL" id="MCL9808369.1"/>
    </source>
</evidence>
<feature type="chain" id="PRO_5046780765" description="Curlin associated repeat-containing protein" evidence="1">
    <location>
        <begin position="21"/>
        <end position="166"/>
    </location>
</feature>
<protein>
    <recommendedName>
        <fullName evidence="4">Curlin associated repeat-containing protein</fullName>
    </recommendedName>
</protein>
<proteinExistence type="predicted"/>
<sequence>MKTIFITSVFLFFCVFPIKAQHENYTPDFYQGVLFGYQNAMNYIIPQVNQNSIEIQNLVNIKQIGNFNTVDANIQSLNLNAQLNQLGDNNRIDVLRNDRQTMQFIYQQGNNNEVRDYSLHSYQNTNLNFVQLGNNLKLSTYGTNSIVENLSIFQKGNAREIIILNK</sequence>
<dbReference type="RefSeq" id="WP_250591467.1">
    <property type="nucleotide sequence ID" value="NZ_JAMLJM010000002.1"/>
</dbReference>
<gene>
    <name evidence="2" type="ORF">NAT50_03260</name>
</gene>
<evidence type="ECO:0000256" key="1">
    <source>
        <dbReference type="SAM" id="SignalP"/>
    </source>
</evidence>
<name>A0ABT0TLK7_9FLAO</name>
<evidence type="ECO:0008006" key="4">
    <source>
        <dbReference type="Google" id="ProtNLM"/>
    </source>
</evidence>
<comment type="caution">
    <text evidence="2">The sequence shown here is derived from an EMBL/GenBank/DDBJ whole genome shotgun (WGS) entry which is preliminary data.</text>
</comment>
<feature type="signal peptide" evidence="1">
    <location>
        <begin position="1"/>
        <end position="20"/>
    </location>
</feature>
<dbReference type="Proteomes" id="UP001317191">
    <property type="component" value="Unassembled WGS sequence"/>
</dbReference>
<dbReference type="EMBL" id="JAMLJM010000002">
    <property type="protein sequence ID" value="MCL9808369.1"/>
    <property type="molecule type" value="Genomic_DNA"/>
</dbReference>
<keyword evidence="3" id="KW-1185">Reference proteome</keyword>
<evidence type="ECO:0000313" key="3">
    <source>
        <dbReference type="Proteomes" id="UP001317191"/>
    </source>
</evidence>
<organism evidence="2 3">
    <name type="scientific">Flavobacterium luminosum</name>
    <dbReference type="NCBI Taxonomy" id="2949086"/>
    <lineage>
        <taxon>Bacteria</taxon>
        <taxon>Pseudomonadati</taxon>
        <taxon>Bacteroidota</taxon>
        <taxon>Flavobacteriia</taxon>
        <taxon>Flavobacteriales</taxon>
        <taxon>Flavobacteriaceae</taxon>
        <taxon>Flavobacterium</taxon>
    </lineage>
</organism>
<accession>A0ABT0TLK7</accession>